<dbReference type="GO" id="GO:0006749">
    <property type="term" value="P:glutathione metabolic process"/>
    <property type="evidence" value="ECO:0007669"/>
    <property type="project" value="TreeGrafter"/>
</dbReference>
<dbReference type="GO" id="GO:0005739">
    <property type="term" value="C:mitochondrion"/>
    <property type="evidence" value="ECO:0007669"/>
    <property type="project" value="TreeGrafter"/>
</dbReference>
<organism evidence="1 2">
    <name type="scientific">Pararge aegeria aegeria</name>
    <dbReference type="NCBI Taxonomy" id="348720"/>
    <lineage>
        <taxon>Eukaryota</taxon>
        <taxon>Metazoa</taxon>
        <taxon>Ecdysozoa</taxon>
        <taxon>Arthropoda</taxon>
        <taxon>Hexapoda</taxon>
        <taxon>Insecta</taxon>
        <taxon>Pterygota</taxon>
        <taxon>Neoptera</taxon>
        <taxon>Endopterygota</taxon>
        <taxon>Lepidoptera</taxon>
        <taxon>Glossata</taxon>
        <taxon>Ditrysia</taxon>
        <taxon>Papilionoidea</taxon>
        <taxon>Nymphalidae</taxon>
        <taxon>Satyrinae</taxon>
        <taxon>Satyrini</taxon>
        <taxon>Parargina</taxon>
        <taxon>Pararge</taxon>
    </lineage>
</organism>
<sequence length="74" mass="8610">MFTKYWTERGLQTLEDMLQKTAGRYCVEDQFSMADLCLVPQLYNAVSSKLLLTYNIRYVPLRDEDPDAIYPLPG</sequence>
<dbReference type="GO" id="GO:0016034">
    <property type="term" value="F:maleylacetoacetate isomerase activity"/>
    <property type="evidence" value="ECO:0007669"/>
    <property type="project" value="TreeGrafter"/>
</dbReference>
<dbReference type="InterPro" id="IPR036282">
    <property type="entry name" value="Glutathione-S-Trfase_C_sf"/>
</dbReference>
<proteinExistence type="predicted"/>
<comment type="caution">
    <text evidence="1">The sequence shown here is derived from an EMBL/GenBank/DDBJ whole genome shotgun (WGS) entry which is preliminary data.</text>
</comment>
<keyword evidence="2" id="KW-1185">Reference proteome</keyword>
<dbReference type="OrthoDB" id="202840at2759"/>
<protein>
    <submittedName>
        <fullName evidence="1">Jg593 protein</fullName>
    </submittedName>
</protein>
<dbReference type="Proteomes" id="UP000838756">
    <property type="component" value="Unassembled WGS sequence"/>
</dbReference>
<gene>
    <name evidence="1" type="primary">jg593</name>
    <name evidence="1" type="ORF">PAEG_LOCUS1427</name>
</gene>
<evidence type="ECO:0000313" key="1">
    <source>
        <dbReference type="EMBL" id="CAH2208983.1"/>
    </source>
</evidence>
<dbReference type="PANTHER" id="PTHR42673:SF4">
    <property type="entry name" value="MALEYLACETOACETATE ISOMERASE"/>
    <property type="match status" value="1"/>
</dbReference>
<dbReference type="EMBL" id="CAKXAJ010005009">
    <property type="protein sequence ID" value="CAH2208983.1"/>
    <property type="molecule type" value="Genomic_DNA"/>
</dbReference>
<accession>A0A8S4QFQ7</accession>
<name>A0A8S4QFQ7_9NEOP</name>
<dbReference type="PANTHER" id="PTHR42673">
    <property type="entry name" value="MALEYLACETOACETATE ISOMERASE"/>
    <property type="match status" value="1"/>
</dbReference>
<evidence type="ECO:0000313" key="2">
    <source>
        <dbReference type="Proteomes" id="UP000838756"/>
    </source>
</evidence>
<dbReference type="GO" id="GO:0004364">
    <property type="term" value="F:glutathione transferase activity"/>
    <property type="evidence" value="ECO:0007669"/>
    <property type="project" value="TreeGrafter"/>
</dbReference>
<dbReference type="Gene3D" id="1.20.1050.10">
    <property type="match status" value="1"/>
</dbReference>
<reference evidence="1" key="1">
    <citation type="submission" date="2022-03" db="EMBL/GenBank/DDBJ databases">
        <authorList>
            <person name="Lindestad O."/>
        </authorList>
    </citation>
    <scope>NUCLEOTIDE SEQUENCE</scope>
</reference>
<dbReference type="SUPFAM" id="SSF47616">
    <property type="entry name" value="GST C-terminal domain-like"/>
    <property type="match status" value="1"/>
</dbReference>
<dbReference type="AlphaFoldDB" id="A0A8S4QFQ7"/>
<dbReference type="GO" id="GO:0006559">
    <property type="term" value="P:L-phenylalanine catabolic process"/>
    <property type="evidence" value="ECO:0007669"/>
    <property type="project" value="TreeGrafter"/>
</dbReference>